<evidence type="ECO:0000259" key="1">
    <source>
        <dbReference type="Pfam" id="PF10074"/>
    </source>
</evidence>
<reference evidence="3" key="1">
    <citation type="submission" date="2016-10" db="EMBL/GenBank/DDBJ databases">
        <authorList>
            <person name="Varghese N."/>
            <person name="Submissions S."/>
        </authorList>
    </citation>
    <scope>NUCLEOTIDE SEQUENCE [LARGE SCALE GENOMIC DNA]</scope>
    <source>
        <strain evidence="3">CGMCC 1.3431</strain>
    </source>
</reference>
<accession>A0A1G4PX42</accession>
<dbReference type="RefSeq" id="WP_090643763.1">
    <property type="nucleotide sequence ID" value="NZ_CBCRYE010000001.1"/>
</dbReference>
<evidence type="ECO:0000313" key="3">
    <source>
        <dbReference type="Proteomes" id="UP000199150"/>
    </source>
</evidence>
<dbReference type="AlphaFoldDB" id="A0A1G4PX42"/>
<sequence length="219" mass="24584">MYDRAFGQHDSARRRLVAPFLGGVWVHAEGRGEGNPGVRLLWSPEYDPAVISVHAEPVPLCDPEAFDIAAFPNMSHLITDGKGQEYLILDDGQHQVELHVRSGTLTDGAARLRCELDLFTGIEPKLLTVSRLNAFRRLKRFPSSLFPVERRAQKWALALQAFDGMEAGASLREIACALFGEALVRDEWNGRSAFLKSRVQRLLHYGRKMVNGDYKTLLQ</sequence>
<name>A0A1G4PX42_9CAUL</name>
<protein>
    <submittedName>
        <fullName evidence="2">Uncharacterized conserved protein</fullName>
    </submittedName>
</protein>
<organism evidence="2 3">
    <name type="scientific">Asticcacaulis taihuensis</name>
    <dbReference type="NCBI Taxonomy" id="260084"/>
    <lineage>
        <taxon>Bacteria</taxon>
        <taxon>Pseudomonadati</taxon>
        <taxon>Pseudomonadota</taxon>
        <taxon>Alphaproteobacteria</taxon>
        <taxon>Caulobacterales</taxon>
        <taxon>Caulobacteraceae</taxon>
        <taxon>Asticcacaulis</taxon>
    </lineage>
</organism>
<gene>
    <name evidence="2" type="ORF">SAMN02927928_0732</name>
</gene>
<dbReference type="EMBL" id="FMTS01000001">
    <property type="protein sequence ID" value="SCW36777.1"/>
    <property type="molecule type" value="Genomic_DNA"/>
</dbReference>
<dbReference type="STRING" id="260084.SAMN02927928_0732"/>
<evidence type="ECO:0000313" key="2">
    <source>
        <dbReference type="EMBL" id="SCW36777.1"/>
    </source>
</evidence>
<proteinExistence type="predicted"/>
<dbReference type="Proteomes" id="UP000199150">
    <property type="component" value="Unassembled WGS sequence"/>
</dbReference>
<keyword evidence="3" id="KW-1185">Reference proteome</keyword>
<dbReference type="InterPro" id="IPR018754">
    <property type="entry name" value="RovC-like_DNA-bd"/>
</dbReference>
<feature type="domain" description="T6SS Transcription factor RovC-like DNA binding" evidence="1">
    <location>
        <begin position="132"/>
        <end position="219"/>
    </location>
</feature>
<dbReference type="Pfam" id="PF10074">
    <property type="entry name" value="RovC_DNA-bd"/>
    <property type="match status" value="1"/>
</dbReference>
<dbReference type="OrthoDB" id="9800831at2"/>